<protein>
    <recommendedName>
        <fullName evidence="2">Invertebrate defensins family profile domain-containing protein</fullName>
    </recommendedName>
</protein>
<dbReference type="EMBL" id="CACVBM020000333">
    <property type="protein sequence ID" value="CAA7017612.1"/>
    <property type="molecule type" value="Genomic_DNA"/>
</dbReference>
<comment type="caution">
    <text evidence="3">The sequence shown here is derived from an EMBL/GenBank/DDBJ whole genome shotgun (WGS) entry which is preliminary data.</text>
</comment>
<evidence type="ECO:0000256" key="1">
    <source>
        <dbReference type="ARBA" id="ARBA00023157"/>
    </source>
</evidence>
<dbReference type="Proteomes" id="UP000467841">
    <property type="component" value="Unassembled WGS sequence"/>
</dbReference>
<accession>A0A6D2HNH8</accession>
<organism evidence="3 4">
    <name type="scientific">Microthlaspi erraticum</name>
    <dbReference type="NCBI Taxonomy" id="1685480"/>
    <lineage>
        <taxon>Eukaryota</taxon>
        <taxon>Viridiplantae</taxon>
        <taxon>Streptophyta</taxon>
        <taxon>Embryophyta</taxon>
        <taxon>Tracheophyta</taxon>
        <taxon>Spermatophyta</taxon>
        <taxon>Magnoliopsida</taxon>
        <taxon>eudicotyledons</taxon>
        <taxon>Gunneridae</taxon>
        <taxon>Pentapetalae</taxon>
        <taxon>rosids</taxon>
        <taxon>malvids</taxon>
        <taxon>Brassicales</taxon>
        <taxon>Brassicaceae</taxon>
        <taxon>Coluteocarpeae</taxon>
        <taxon>Microthlaspi</taxon>
    </lineage>
</organism>
<keyword evidence="1" id="KW-1015">Disulfide bond</keyword>
<reference evidence="3" key="1">
    <citation type="submission" date="2020-01" db="EMBL/GenBank/DDBJ databases">
        <authorList>
            <person name="Mishra B."/>
        </authorList>
    </citation>
    <scope>NUCLEOTIDE SEQUENCE [LARGE SCALE GENOMIC DNA]</scope>
</reference>
<feature type="domain" description="Invertebrate defensins family profile" evidence="2">
    <location>
        <begin position="61"/>
        <end position="106"/>
    </location>
</feature>
<dbReference type="Pfam" id="PF01097">
    <property type="entry name" value="Defensin_2"/>
    <property type="match status" value="1"/>
</dbReference>
<dbReference type="OrthoDB" id="1306118at2759"/>
<dbReference type="PROSITE" id="PS51378">
    <property type="entry name" value="INVERT_DEFENSINS"/>
    <property type="match status" value="1"/>
</dbReference>
<dbReference type="AlphaFoldDB" id="A0A6D2HNH8"/>
<gene>
    <name evidence="3" type="ORF">MERR_LOCUS4847</name>
</gene>
<evidence type="ECO:0000313" key="3">
    <source>
        <dbReference type="EMBL" id="CAA7017612.1"/>
    </source>
</evidence>
<evidence type="ECO:0000313" key="4">
    <source>
        <dbReference type="Proteomes" id="UP000467841"/>
    </source>
</evidence>
<proteinExistence type="predicted"/>
<dbReference type="InterPro" id="IPR001542">
    <property type="entry name" value="Defensin_invertebrate/fungal"/>
</dbReference>
<keyword evidence="4" id="KW-1185">Reference proteome</keyword>
<dbReference type="GO" id="GO:0006952">
    <property type="term" value="P:defense response"/>
    <property type="evidence" value="ECO:0007669"/>
    <property type="project" value="InterPro"/>
</dbReference>
<sequence length="110" mass="12376">MVSTPREWPTFEILLDEVEKCKRKFQAFSLTPIPRTKNKRPDKLAECSRSALRWLGRDVAVFTCDPAGGFDDKACNNYCKTQGYPGGYCGGPVVAEPDKKNCICKSKHKM</sequence>
<name>A0A6D2HNH8_9BRAS</name>
<evidence type="ECO:0000259" key="2">
    <source>
        <dbReference type="PROSITE" id="PS51378"/>
    </source>
</evidence>